<dbReference type="Proteomes" id="UP000014411">
    <property type="component" value="Unassembled WGS sequence"/>
</dbReference>
<proteinExistence type="predicted"/>
<dbReference type="RefSeq" id="WP_016554672.1">
    <property type="nucleotide sequence ID" value="NZ_AEYE02000014.1"/>
</dbReference>
<sequence length="74" mass="8064">MSDATKCGFDLGALATELRHAAAFVAANSWQSRKMAKFLISGRKSGCLQKLNQLLRKMIQQAAGMMSRIGDFVS</sequence>
<dbReference type="HOGENOM" id="CLU_181545_0_0_5"/>
<comment type="caution">
    <text evidence="1">The sequence shown here is derived from an EMBL/GenBank/DDBJ whole genome shotgun (WGS) entry which is preliminary data.</text>
</comment>
<dbReference type="STRING" id="990285.RGCCGE502_13284"/>
<keyword evidence="2" id="KW-1185">Reference proteome</keyword>
<evidence type="ECO:0000313" key="1">
    <source>
        <dbReference type="EMBL" id="EPE97853.1"/>
    </source>
</evidence>
<dbReference type="EMBL" id="AEYE02000014">
    <property type="protein sequence ID" value="EPE97853.1"/>
    <property type="molecule type" value="Genomic_DNA"/>
</dbReference>
<reference evidence="1 2" key="1">
    <citation type="journal article" date="2012" name="J. Bacteriol.">
        <title>Genome sequence of Rhizobium grahamii CCGE502, a broad-host-range symbiont with low nodulation competitiveness in Phaseolus vulgaris.</title>
        <authorList>
            <person name="Althabegoiti M.J."/>
            <person name="Lozano L."/>
            <person name="Torres-Tejerizo G."/>
            <person name="Ormeno-Orrillo E."/>
            <person name="Rogel M.A."/>
            <person name="Gonzalez V."/>
            <person name="Martinez-Romero E."/>
        </authorList>
    </citation>
    <scope>NUCLEOTIDE SEQUENCE [LARGE SCALE GENOMIC DNA]</scope>
    <source>
        <strain evidence="1 2">CCGE 502</strain>
    </source>
</reference>
<protein>
    <submittedName>
        <fullName evidence="1">Uncharacterized protein</fullName>
    </submittedName>
</protein>
<accession>S3IFS9</accession>
<dbReference type="eggNOG" id="ENOG50312K8">
    <property type="taxonomic scope" value="Bacteria"/>
</dbReference>
<organism evidence="1 2">
    <name type="scientific">Rhizobium grahamii CCGE 502</name>
    <dbReference type="NCBI Taxonomy" id="990285"/>
    <lineage>
        <taxon>Bacteria</taxon>
        <taxon>Pseudomonadati</taxon>
        <taxon>Pseudomonadota</taxon>
        <taxon>Alphaproteobacteria</taxon>
        <taxon>Hyphomicrobiales</taxon>
        <taxon>Rhizobiaceae</taxon>
        <taxon>Rhizobium/Agrobacterium group</taxon>
        <taxon>Rhizobium</taxon>
    </lineage>
</organism>
<dbReference type="AlphaFoldDB" id="S3IFS9"/>
<name>S3IFS9_9HYPH</name>
<gene>
    <name evidence="1" type="ORF">RGCCGE502_13284</name>
</gene>
<evidence type="ECO:0000313" key="2">
    <source>
        <dbReference type="Proteomes" id="UP000014411"/>
    </source>
</evidence>